<evidence type="ECO:0000313" key="3">
    <source>
        <dbReference type="EMBL" id="KAK9718563.1"/>
    </source>
</evidence>
<name>A0AAW1KI46_POPJA</name>
<gene>
    <name evidence="3" type="ORF">QE152_g23150</name>
</gene>
<keyword evidence="2" id="KW-0732">Signal</keyword>
<dbReference type="EMBL" id="JASPKY010000227">
    <property type="protein sequence ID" value="KAK9718563.1"/>
    <property type="molecule type" value="Genomic_DNA"/>
</dbReference>
<feature type="region of interest" description="Disordered" evidence="1">
    <location>
        <begin position="132"/>
        <end position="156"/>
    </location>
</feature>
<organism evidence="3 4">
    <name type="scientific">Popillia japonica</name>
    <name type="common">Japanese beetle</name>
    <dbReference type="NCBI Taxonomy" id="7064"/>
    <lineage>
        <taxon>Eukaryota</taxon>
        <taxon>Metazoa</taxon>
        <taxon>Ecdysozoa</taxon>
        <taxon>Arthropoda</taxon>
        <taxon>Hexapoda</taxon>
        <taxon>Insecta</taxon>
        <taxon>Pterygota</taxon>
        <taxon>Neoptera</taxon>
        <taxon>Endopterygota</taxon>
        <taxon>Coleoptera</taxon>
        <taxon>Polyphaga</taxon>
        <taxon>Scarabaeiformia</taxon>
        <taxon>Scarabaeidae</taxon>
        <taxon>Rutelinae</taxon>
        <taxon>Popillia</taxon>
    </lineage>
</organism>
<evidence type="ECO:0000313" key="4">
    <source>
        <dbReference type="Proteomes" id="UP001458880"/>
    </source>
</evidence>
<proteinExistence type="predicted"/>
<dbReference type="AlphaFoldDB" id="A0AAW1KI46"/>
<reference evidence="3 4" key="1">
    <citation type="journal article" date="2024" name="BMC Genomics">
        <title>De novo assembly and annotation of Popillia japonica's genome with initial clues to its potential as an invasive pest.</title>
        <authorList>
            <person name="Cucini C."/>
            <person name="Boschi S."/>
            <person name="Funari R."/>
            <person name="Cardaioli E."/>
            <person name="Iannotti N."/>
            <person name="Marturano G."/>
            <person name="Paoli F."/>
            <person name="Bruttini M."/>
            <person name="Carapelli A."/>
            <person name="Frati F."/>
            <person name="Nardi F."/>
        </authorList>
    </citation>
    <scope>NUCLEOTIDE SEQUENCE [LARGE SCALE GENOMIC DNA]</scope>
    <source>
        <strain evidence="3">DMR45628</strain>
    </source>
</reference>
<accession>A0AAW1KI46</accession>
<evidence type="ECO:0000256" key="1">
    <source>
        <dbReference type="SAM" id="MobiDB-lite"/>
    </source>
</evidence>
<comment type="caution">
    <text evidence="3">The sequence shown here is derived from an EMBL/GenBank/DDBJ whole genome shotgun (WGS) entry which is preliminary data.</text>
</comment>
<feature type="signal peptide" evidence="2">
    <location>
        <begin position="1"/>
        <end position="22"/>
    </location>
</feature>
<feature type="chain" id="PRO_5043979654" evidence="2">
    <location>
        <begin position="23"/>
        <end position="382"/>
    </location>
</feature>
<sequence>MRASSFLIAIIAVSLIVCCVESRFSRSGRFRTGRYRSWTRRTSSAFRRSTPSPAYLSRRTFYDNNSESRRSFRFTTRTPPSWRDVNERRNLDIDRRIEVTRTPPRSYSDHYTWRDENQRRNLDIDRRIELTRTPPRSYPDHYPSVTRGPYIHPSGGHPNYVGAPYYTDRRNSPYIYPEKEDNSGTKKAVLAGLGGSVLGTYLGYQIGQMQNQQPAGLNGYGTPQYSVVHHYHHGDKPIIKDARLDDKVVTKCNGADFCAANSQPLCLTNGTIYCISPMKDVNRCNTTSGEVSCLITTLRVPCQNSTEPGCNGTGFFKHDAVEIPCVTNLFMSGDLSTGKLELHQISGNNNSPTRENAGVFNEYCVTVIAEPITQKEQDKVAQ</sequence>
<keyword evidence="4" id="KW-1185">Reference proteome</keyword>
<protein>
    <submittedName>
        <fullName evidence="3">Uncharacterized protein</fullName>
    </submittedName>
</protein>
<evidence type="ECO:0000256" key="2">
    <source>
        <dbReference type="SAM" id="SignalP"/>
    </source>
</evidence>
<dbReference type="Proteomes" id="UP001458880">
    <property type="component" value="Unassembled WGS sequence"/>
</dbReference>